<evidence type="ECO:0000313" key="1">
    <source>
        <dbReference type="EMBL" id="CBL23937.1"/>
    </source>
</evidence>
<dbReference type="EMBL" id="FP929054">
    <property type="protein sequence ID" value="CBL23937.1"/>
    <property type="molecule type" value="Genomic_DNA"/>
</dbReference>
<reference evidence="1 2" key="2">
    <citation type="submission" date="2010-03" db="EMBL/GenBank/DDBJ databases">
        <authorList>
            <person name="Pajon A."/>
        </authorList>
    </citation>
    <scope>NUCLEOTIDE SEQUENCE [LARGE SCALE GENOMIC DNA]</scope>
    <source>
        <strain evidence="1 2">A2-162</strain>
    </source>
</reference>
<evidence type="ECO:0000313" key="2">
    <source>
        <dbReference type="Proteomes" id="UP000008955"/>
    </source>
</evidence>
<name>D4LT29_9FIRM</name>
<gene>
    <name evidence="1" type="ORF">CK5_26400</name>
</gene>
<dbReference type="AlphaFoldDB" id="D4LT29"/>
<dbReference type="HOGENOM" id="CLU_2951081_0_0_9"/>
<proteinExistence type="predicted"/>
<reference evidence="1 2" key="1">
    <citation type="submission" date="2010-03" db="EMBL/GenBank/DDBJ databases">
        <title>The genome sequence of Ruminococcus obeum A2-162.</title>
        <authorList>
            <consortium name="metaHIT consortium -- http://www.metahit.eu/"/>
            <person name="Pajon A."/>
            <person name="Turner K."/>
            <person name="Parkhill J."/>
            <person name="Duncan S."/>
            <person name="Flint H."/>
        </authorList>
    </citation>
    <scope>NUCLEOTIDE SEQUENCE [LARGE SCALE GENOMIC DNA]</scope>
    <source>
        <strain evidence="1 2">A2-162</strain>
    </source>
</reference>
<organism evidence="1 2">
    <name type="scientific">Blautia obeum A2-162</name>
    <dbReference type="NCBI Taxonomy" id="657314"/>
    <lineage>
        <taxon>Bacteria</taxon>
        <taxon>Bacillati</taxon>
        <taxon>Bacillota</taxon>
        <taxon>Clostridia</taxon>
        <taxon>Lachnospirales</taxon>
        <taxon>Lachnospiraceae</taxon>
        <taxon>Blautia</taxon>
    </lineage>
</organism>
<dbReference type="PATRIC" id="fig|657314.3.peg.2479"/>
<sequence>MGRSATDLSFLLTIDCFLSAEKYFRKPAVAVRDANSLEDIVKDFNALLANLRDAGILER</sequence>
<keyword evidence="2" id="KW-1185">Reference proteome</keyword>
<dbReference type="Gene3D" id="6.10.140.1630">
    <property type="match status" value="1"/>
</dbReference>
<dbReference type="KEGG" id="rob:CK5_26400"/>
<protein>
    <submittedName>
        <fullName evidence="1">Uncharacterized protein</fullName>
    </submittedName>
</protein>
<accession>D4LT29</accession>
<dbReference type="Proteomes" id="UP000008955">
    <property type="component" value="Chromosome"/>
</dbReference>